<proteinExistence type="predicted"/>
<dbReference type="AlphaFoldDB" id="A0AA39WZ71"/>
<accession>A0AA39WZ71</accession>
<dbReference type="EMBL" id="JAULSU010000003">
    <property type="protein sequence ID" value="KAK0624301.1"/>
    <property type="molecule type" value="Genomic_DNA"/>
</dbReference>
<protein>
    <submittedName>
        <fullName evidence="1">Uncharacterized protein</fullName>
    </submittedName>
</protein>
<evidence type="ECO:0000313" key="1">
    <source>
        <dbReference type="EMBL" id="KAK0624301.1"/>
    </source>
</evidence>
<dbReference type="Proteomes" id="UP001175000">
    <property type="component" value="Unassembled WGS sequence"/>
</dbReference>
<sequence>MASHRNNNRAPSSPQTFLSPDIVRRVLESNRARARAEGLDLHFTEAQVRNSLMQSADALGSAAITSLQDHHRIVSRIHDSADLETLTLARAEARIALAAAPNNARIRAVHHNGLAILLRMTFDKTHSLRHINETIGHGRSAVSGTDEIPSRSLFQSHFARSLASRFSLSASSIDLDEAARVGRAATFAIPTAHPNAATRWNNMAHVLTINASSPRGTITDINQAIECDVNAISGLSPNDQRKGQFYQEIAALLL</sequence>
<comment type="caution">
    <text evidence="1">The sequence shown here is derived from an EMBL/GenBank/DDBJ whole genome shotgun (WGS) entry which is preliminary data.</text>
</comment>
<keyword evidence="2" id="KW-1185">Reference proteome</keyword>
<gene>
    <name evidence="1" type="ORF">B0T14DRAFT_602663</name>
</gene>
<reference evidence="1" key="1">
    <citation type="submission" date="2023-06" db="EMBL/GenBank/DDBJ databases">
        <title>Genome-scale phylogeny and comparative genomics of the fungal order Sordariales.</title>
        <authorList>
            <consortium name="Lawrence Berkeley National Laboratory"/>
            <person name="Hensen N."/>
            <person name="Bonometti L."/>
            <person name="Westerberg I."/>
            <person name="Brannstrom I.O."/>
            <person name="Guillou S."/>
            <person name="Cros-Aarteil S."/>
            <person name="Calhoun S."/>
            <person name="Haridas S."/>
            <person name="Kuo A."/>
            <person name="Mondo S."/>
            <person name="Pangilinan J."/>
            <person name="Riley R."/>
            <person name="Labutti K."/>
            <person name="Andreopoulos B."/>
            <person name="Lipzen A."/>
            <person name="Chen C."/>
            <person name="Yanf M."/>
            <person name="Daum C."/>
            <person name="Ng V."/>
            <person name="Clum A."/>
            <person name="Steindorff A."/>
            <person name="Ohm R."/>
            <person name="Martin F."/>
            <person name="Silar P."/>
            <person name="Natvig D."/>
            <person name="Lalanne C."/>
            <person name="Gautier V."/>
            <person name="Ament-Velasquez S.L."/>
            <person name="Kruys A."/>
            <person name="Hutchinson M.I."/>
            <person name="Powell A.J."/>
            <person name="Barry K."/>
            <person name="Miller A.N."/>
            <person name="Grigoriev I.V."/>
            <person name="Debuchy R."/>
            <person name="Gladieux P."/>
            <person name="Thoren M.H."/>
            <person name="Johannesson H."/>
        </authorList>
    </citation>
    <scope>NUCLEOTIDE SEQUENCE</scope>
    <source>
        <strain evidence="1">CBS 606.72</strain>
    </source>
</reference>
<name>A0AA39WZ71_9PEZI</name>
<organism evidence="1 2">
    <name type="scientific">Immersiella caudata</name>
    <dbReference type="NCBI Taxonomy" id="314043"/>
    <lineage>
        <taxon>Eukaryota</taxon>
        <taxon>Fungi</taxon>
        <taxon>Dikarya</taxon>
        <taxon>Ascomycota</taxon>
        <taxon>Pezizomycotina</taxon>
        <taxon>Sordariomycetes</taxon>
        <taxon>Sordariomycetidae</taxon>
        <taxon>Sordariales</taxon>
        <taxon>Lasiosphaeriaceae</taxon>
        <taxon>Immersiella</taxon>
    </lineage>
</organism>
<evidence type="ECO:0000313" key="2">
    <source>
        <dbReference type="Proteomes" id="UP001175000"/>
    </source>
</evidence>